<evidence type="ECO:0000313" key="3">
    <source>
        <dbReference type="Proteomes" id="UP000046395"/>
    </source>
</evidence>
<feature type="region of interest" description="Disordered" evidence="1">
    <location>
        <begin position="73"/>
        <end position="330"/>
    </location>
</feature>
<evidence type="ECO:0000256" key="2">
    <source>
        <dbReference type="SAM" id="SignalP"/>
    </source>
</evidence>
<name>A0A5S6QGH6_TRIMR</name>
<dbReference type="Proteomes" id="UP000046395">
    <property type="component" value="Unassembled WGS sequence"/>
</dbReference>
<reference evidence="4" key="1">
    <citation type="submission" date="2019-12" db="UniProtKB">
        <authorList>
            <consortium name="WormBaseParasite"/>
        </authorList>
    </citation>
    <scope>IDENTIFICATION</scope>
</reference>
<evidence type="ECO:0000256" key="1">
    <source>
        <dbReference type="SAM" id="MobiDB-lite"/>
    </source>
</evidence>
<feature type="compositionally biased region" description="Low complexity" evidence="1">
    <location>
        <begin position="129"/>
        <end position="138"/>
    </location>
</feature>
<dbReference type="WBParaSite" id="TMUE_2000006294.1">
    <property type="protein sequence ID" value="TMUE_2000006294.1"/>
    <property type="gene ID" value="WBGene00299543"/>
</dbReference>
<evidence type="ECO:0000313" key="4">
    <source>
        <dbReference type="WBParaSite" id="TMUE_2000006294.1"/>
    </source>
</evidence>
<protein>
    <submittedName>
        <fullName evidence="4">Uncharacterized protein</fullName>
    </submittedName>
</protein>
<keyword evidence="3" id="KW-1185">Reference proteome</keyword>
<feature type="compositionally biased region" description="Polar residues" evidence="1">
    <location>
        <begin position="279"/>
        <end position="291"/>
    </location>
</feature>
<sequence>MRAFSKIPLFVVTLFLVLCLHASYSKSILKPPGLAKSPYKGISFNPQVDVASIPAKEDAGSYAPAESILQEGKMPLKPPAAPSQSDQLPHMPNFSEQQDRRPVVVRPSPMGSNSQQNIGSFEQGGGHFPPGQFQGGRPSMLSHSGKYPPNLGGSSSEIVAHRPYASGQLHGIRPRPPGHGGRRPSSFGVSSSEVGRYQPGLYQGGRPSMFGHTGRYPSSLGGSSSEITAYRPHAPVQLQGSRPPPPGHKGRYPSSSGGSSSQLGRYQPGSYHGGRPYTPGQSSAYSSSQEFTRYPLARPSAGNGNFHSGERPGPFKHFGFGQSHLIDGRA</sequence>
<proteinExistence type="predicted"/>
<accession>A0A5S6QGH6</accession>
<feature type="signal peptide" evidence="2">
    <location>
        <begin position="1"/>
        <end position="25"/>
    </location>
</feature>
<feature type="compositionally biased region" description="Polar residues" evidence="1">
    <location>
        <begin position="110"/>
        <end position="120"/>
    </location>
</feature>
<keyword evidence="2" id="KW-0732">Signal</keyword>
<organism evidence="3 4">
    <name type="scientific">Trichuris muris</name>
    <name type="common">Mouse whipworm</name>
    <dbReference type="NCBI Taxonomy" id="70415"/>
    <lineage>
        <taxon>Eukaryota</taxon>
        <taxon>Metazoa</taxon>
        <taxon>Ecdysozoa</taxon>
        <taxon>Nematoda</taxon>
        <taxon>Enoplea</taxon>
        <taxon>Dorylaimia</taxon>
        <taxon>Trichinellida</taxon>
        <taxon>Trichuridae</taxon>
        <taxon>Trichuris</taxon>
    </lineage>
</organism>
<feature type="chain" id="PRO_5024388666" evidence="2">
    <location>
        <begin position="26"/>
        <end position="330"/>
    </location>
</feature>
<dbReference type="AlphaFoldDB" id="A0A5S6QGH6"/>